<dbReference type="RefSeq" id="WP_255904761.1">
    <property type="nucleotide sequence ID" value="NZ_JAFMZO010000004.1"/>
</dbReference>
<sequence>MSSFASVGQNPVPVKPRIIVSTDIGGTDPDDNQSMIHLLMYSDKFDIEGLVSSPSYGDGKKEEILRTIDLYEKDLPKMKTHIKGMATPDYLRSVTKQGRKGGAPYLGYTTATEGSNWIIKKANEKSNRPLWVLVWGGLDDLAQALHDAPEIQNKIKVYWIGGPNKKWSTNSYAYIAQNFSALWFIESNAAYRGFFSANSTPEKLSGKNYYANYIRGAGYLGKDFKNNRYEGNVKMGDTPTLLYLMDGDPDNPMRENWGGSYEKLSRSPRIVYNRNTTLADTVPVYSIVEFSFKGPEVNIPVDSACFTMAVSNQKWDGFYLGSGNYAVRYAPKQKETLTYKVTSTIPGFQEHSGALVVSNSWPGEQYPTDYYLGASWFTDKPDPELFDGLWQGAKTVLKWRNDVLLDWAKRWKWLAEK</sequence>
<gene>
    <name evidence="3" type="ORF">ACFSJU_16445</name>
</gene>
<comment type="caution">
    <text evidence="3">The sequence shown here is derived from an EMBL/GenBank/DDBJ whole genome shotgun (WGS) entry which is preliminary data.</text>
</comment>
<evidence type="ECO:0000259" key="2">
    <source>
        <dbReference type="Pfam" id="PF16586"/>
    </source>
</evidence>
<evidence type="ECO:0000313" key="4">
    <source>
        <dbReference type="Proteomes" id="UP001597387"/>
    </source>
</evidence>
<accession>A0ABW4ZPZ8</accession>
<dbReference type="Proteomes" id="UP001597387">
    <property type="component" value="Unassembled WGS sequence"/>
</dbReference>
<dbReference type="InterPro" id="IPR011483">
    <property type="entry name" value="Sde182_NH-like"/>
</dbReference>
<dbReference type="SUPFAM" id="SSF53590">
    <property type="entry name" value="Nucleoside hydrolase"/>
    <property type="match status" value="1"/>
</dbReference>
<reference evidence="4" key="1">
    <citation type="journal article" date="2019" name="Int. J. Syst. Evol. Microbiol.">
        <title>The Global Catalogue of Microorganisms (GCM) 10K type strain sequencing project: providing services to taxonomists for standard genome sequencing and annotation.</title>
        <authorList>
            <consortium name="The Broad Institute Genomics Platform"/>
            <consortium name="The Broad Institute Genome Sequencing Center for Infectious Disease"/>
            <person name="Wu L."/>
            <person name="Ma J."/>
        </authorList>
    </citation>
    <scope>NUCLEOTIDE SEQUENCE [LARGE SCALE GENOMIC DNA]</scope>
    <source>
        <strain evidence="4">KCTC 42217</strain>
    </source>
</reference>
<dbReference type="EMBL" id="JBHUHZ010000003">
    <property type="protein sequence ID" value="MFD2164000.1"/>
    <property type="molecule type" value="Genomic_DNA"/>
</dbReference>
<evidence type="ECO:0000259" key="1">
    <source>
        <dbReference type="Pfam" id="PF07632"/>
    </source>
</evidence>
<dbReference type="InterPro" id="IPR032260">
    <property type="entry name" value="DUF5060"/>
</dbReference>
<evidence type="ECO:0000313" key="3">
    <source>
        <dbReference type="EMBL" id="MFD2164000.1"/>
    </source>
</evidence>
<dbReference type="Gene3D" id="3.90.245.10">
    <property type="entry name" value="Ribonucleoside hydrolase-like"/>
    <property type="match status" value="1"/>
</dbReference>
<proteinExistence type="predicted"/>
<dbReference type="Pfam" id="PF16586">
    <property type="entry name" value="DUF5060"/>
    <property type="match status" value="1"/>
</dbReference>
<dbReference type="InterPro" id="IPR036452">
    <property type="entry name" value="Ribo_hydro-like"/>
</dbReference>
<dbReference type="Gene3D" id="2.60.40.10">
    <property type="entry name" value="Immunoglobulins"/>
    <property type="match status" value="1"/>
</dbReference>
<protein>
    <submittedName>
        <fullName evidence="3">Nucleoside hydrolase-like domain-containing protein</fullName>
    </submittedName>
</protein>
<organism evidence="3 4">
    <name type="scientific">Paradesertivirga mongoliensis</name>
    <dbReference type="NCBI Taxonomy" id="2100740"/>
    <lineage>
        <taxon>Bacteria</taxon>
        <taxon>Pseudomonadati</taxon>
        <taxon>Bacteroidota</taxon>
        <taxon>Sphingobacteriia</taxon>
        <taxon>Sphingobacteriales</taxon>
        <taxon>Sphingobacteriaceae</taxon>
        <taxon>Paradesertivirga</taxon>
    </lineage>
</organism>
<feature type="domain" description="DUF5060" evidence="2">
    <location>
        <begin position="281"/>
        <end position="343"/>
    </location>
</feature>
<dbReference type="InterPro" id="IPR013783">
    <property type="entry name" value="Ig-like_fold"/>
</dbReference>
<dbReference type="Pfam" id="PF07632">
    <property type="entry name" value="Sde182_NH-like"/>
    <property type="match status" value="1"/>
</dbReference>
<feature type="domain" description="Cellulose-binding Sde182 nucleoside hydrolase-like" evidence="1">
    <location>
        <begin position="17"/>
        <end position="261"/>
    </location>
</feature>
<keyword evidence="4" id="KW-1185">Reference proteome</keyword>
<name>A0ABW4ZPZ8_9SPHI</name>